<accession>A0A073J1X0</accession>
<dbReference type="Pfam" id="PF02195">
    <property type="entry name" value="ParB_N"/>
    <property type="match status" value="1"/>
</dbReference>
<dbReference type="AlphaFoldDB" id="A0A073J1X0"/>
<dbReference type="STRING" id="2754.EH55_06915"/>
<dbReference type="GeneID" id="90983991"/>
<dbReference type="EMBL" id="JMKI01000037">
    <property type="protein sequence ID" value="KEJ91702.1"/>
    <property type="molecule type" value="Genomic_DNA"/>
</dbReference>
<proteinExistence type="predicted"/>
<gene>
    <name evidence="2" type="ORF">EH55_06915</name>
</gene>
<dbReference type="SUPFAM" id="SSF110849">
    <property type="entry name" value="ParB/Sulfiredoxin"/>
    <property type="match status" value="1"/>
</dbReference>
<sequence>MAKATIKKKLIAHAETIPDVRILPISEVHINPDNPKKPLSADRKKGLNTNLDKFGMCSPILVAPHPDLEGEFIILDGNTRYEEMTKRGHGKVPVQVLSHIKTWEEIKEFVITYDRNVKAYNEDMVEAQLRELVAAGEDIDMLASLANIPNLEDLLSGEAATNEAAYVDTLSVEEQDSLLITGPKSAIDAIKQMVKKIKGKADNAVKLQKVLTELNAALPEDEEELILLFLIIAAHLSGALTKTIIPFISREQKDVVFRKVQEFIAHERLTGDFAVSRAIEYMIADYEIGT</sequence>
<name>A0A073J1X0_9BACT</name>
<feature type="domain" description="ParB-like N-terminal" evidence="1">
    <location>
        <begin position="20"/>
        <end position="98"/>
    </location>
</feature>
<dbReference type="Gene3D" id="3.90.1530.10">
    <property type="entry name" value="Conserved hypothetical protein from pyrococcus furiosus pfu- 392566-001, ParB domain"/>
    <property type="match status" value="1"/>
</dbReference>
<keyword evidence="3" id="KW-1185">Reference proteome</keyword>
<dbReference type="RefSeq" id="WP_037976977.1">
    <property type="nucleotide sequence ID" value="NZ_JMKI01000037.1"/>
</dbReference>
<evidence type="ECO:0000259" key="1">
    <source>
        <dbReference type="Pfam" id="PF02195"/>
    </source>
</evidence>
<protein>
    <recommendedName>
        <fullName evidence="1">ParB-like N-terminal domain-containing protein</fullName>
    </recommendedName>
</protein>
<reference evidence="2 3" key="1">
    <citation type="submission" date="2014-04" db="EMBL/GenBank/DDBJ databases">
        <title>Draft Genome Sequence of Synergistes jonesii.</title>
        <authorList>
            <person name="Coil D.A."/>
            <person name="Eisen J.A."/>
            <person name="Holland-Moritz H.E."/>
        </authorList>
    </citation>
    <scope>NUCLEOTIDE SEQUENCE [LARGE SCALE GENOMIC DNA]</scope>
    <source>
        <strain evidence="2 3">78-1</strain>
    </source>
</reference>
<dbReference type="InterPro" id="IPR036086">
    <property type="entry name" value="ParB/Sulfiredoxin_sf"/>
</dbReference>
<evidence type="ECO:0000313" key="2">
    <source>
        <dbReference type="EMBL" id="KEJ91702.1"/>
    </source>
</evidence>
<dbReference type="InterPro" id="IPR003115">
    <property type="entry name" value="ParB_N"/>
</dbReference>
<organism evidence="2 3">
    <name type="scientific">Synergistes jonesii</name>
    <dbReference type="NCBI Taxonomy" id="2754"/>
    <lineage>
        <taxon>Bacteria</taxon>
        <taxon>Thermotogati</taxon>
        <taxon>Synergistota</taxon>
        <taxon>Synergistia</taxon>
        <taxon>Synergistales</taxon>
        <taxon>Synergistaceae</taxon>
        <taxon>Synergistes</taxon>
    </lineage>
</organism>
<evidence type="ECO:0000313" key="3">
    <source>
        <dbReference type="Proteomes" id="UP000027665"/>
    </source>
</evidence>
<comment type="caution">
    <text evidence="2">The sequence shown here is derived from an EMBL/GenBank/DDBJ whole genome shotgun (WGS) entry which is preliminary data.</text>
</comment>
<dbReference type="Proteomes" id="UP000027665">
    <property type="component" value="Unassembled WGS sequence"/>
</dbReference>